<evidence type="ECO:0000313" key="4">
    <source>
        <dbReference type="EMBL" id="ARU04043.1"/>
    </source>
</evidence>
<comment type="catalytic activity">
    <reaction evidence="1">
        <text>a phosphate monoester + H2O = an alcohol + phosphate</text>
        <dbReference type="Rhea" id="RHEA:15017"/>
        <dbReference type="ChEBI" id="CHEBI:15377"/>
        <dbReference type="ChEBI" id="CHEBI:30879"/>
        <dbReference type="ChEBI" id="CHEBI:43474"/>
        <dbReference type="ChEBI" id="CHEBI:67140"/>
        <dbReference type="EC" id="3.1.3.2"/>
    </reaction>
</comment>
<feature type="signal peptide" evidence="2">
    <location>
        <begin position="1"/>
        <end position="21"/>
    </location>
</feature>
<evidence type="ECO:0000313" key="5">
    <source>
        <dbReference type="Proteomes" id="UP000196138"/>
    </source>
</evidence>
<evidence type="ECO:0000256" key="1">
    <source>
        <dbReference type="PIRNR" id="PIRNR000897"/>
    </source>
</evidence>
<dbReference type="RefSeq" id="WP_087277815.1">
    <property type="nucleotide sequence ID" value="NZ_CP021455.1"/>
</dbReference>
<dbReference type="EC" id="3.1.3.2" evidence="1"/>
<protein>
    <recommendedName>
        <fullName evidence="1">Acid phosphatase</fullName>
        <ecNumber evidence="1">3.1.3.2</ecNumber>
    </recommendedName>
</protein>
<accession>A0A1Y0EK77</accession>
<dbReference type="SUPFAM" id="SSF48317">
    <property type="entry name" value="Acid phosphatase/Vanadium-dependent haloperoxidase"/>
    <property type="match status" value="1"/>
</dbReference>
<dbReference type="AlphaFoldDB" id="A0A1Y0EK77"/>
<keyword evidence="5" id="KW-1185">Reference proteome</keyword>
<dbReference type="GO" id="GO:0003993">
    <property type="term" value="F:acid phosphatase activity"/>
    <property type="evidence" value="ECO:0007669"/>
    <property type="project" value="UniProtKB-EC"/>
</dbReference>
<feature type="domain" description="Phosphatidic acid phosphatase type 2/haloperoxidase" evidence="3">
    <location>
        <begin position="127"/>
        <end position="239"/>
    </location>
</feature>
<dbReference type="PIRSF" id="PIRSF000897">
    <property type="entry name" value="Acid_Ptase_ClsA"/>
    <property type="match status" value="1"/>
</dbReference>
<dbReference type="Proteomes" id="UP000196138">
    <property type="component" value="Chromosome"/>
</dbReference>
<dbReference type="InterPro" id="IPR000326">
    <property type="entry name" value="PAP2/HPO"/>
</dbReference>
<sequence length="285" mass="29639">MRSAVQTLTWLATCGLLGACATSPLRTPPPTTLAEVGEIRAGSGYANGYLPRGQAPDSLALLPPPPAPGSAEQAADEAAYQALKAWRQGPRGALAVHDANLKFPAAASVFSCALGVQITEQTTPHLHMLLRRTLVDAGGATYKAKDHYNRVRPFVAFNEPSCTPAEEPQLRKDGSYPSGHSALGWAWALVLTELAPERADALLQRGRAFAQSRGICGVHWKSDIEAGRLVGAAAVARVHSNPVFQAQLAAAQGEIARARAAGQVPSAQACADEAAAVSSSAALAP</sequence>
<comment type="similarity">
    <text evidence="1">Belongs to the class A bacterial acid phosphatase family.</text>
</comment>
<dbReference type="KEGG" id="cser:CCO03_04570"/>
<dbReference type="EMBL" id="CP021455">
    <property type="protein sequence ID" value="ARU04043.1"/>
    <property type="molecule type" value="Genomic_DNA"/>
</dbReference>
<dbReference type="PROSITE" id="PS51257">
    <property type="entry name" value="PROKAR_LIPOPROTEIN"/>
    <property type="match status" value="1"/>
</dbReference>
<dbReference type="InterPro" id="IPR001011">
    <property type="entry name" value="Acid_Pase_classA_bac"/>
</dbReference>
<evidence type="ECO:0000259" key="3">
    <source>
        <dbReference type="SMART" id="SM00014"/>
    </source>
</evidence>
<gene>
    <name evidence="4" type="ORF">CCO03_04570</name>
</gene>
<reference evidence="4 5" key="1">
    <citation type="submission" date="2017-05" db="EMBL/GenBank/DDBJ databases">
        <authorList>
            <person name="Song R."/>
            <person name="Chenine A.L."/>
            <person name="Ruprecht R.M."/>
        </authorList>
    </citation>
    <scope>NUCLEOTIDE SEQUENCE [LARGE SCALE GENOMIC DNA]</scope>
    <source>
        <strain evidence="4 5">DSM 26136</strain>
    </source>
</reference>
<keyword evidence="1" id="KW-0378">Hydrolase</keyword>
<dbReference type="SMART" id="SM00014">
    <property type="entry name" value="acidPPc"/>
    <property type="match status" value="1"/>
</dbReference>
<name>A0A1Y0EK77_9BURK</name>
<dbReference type="Gene3D" id="1.20.144.10">
    <property type="entry name" value="Phosphatidic acid phosphatase type 2/haloperoxidase"/>
    <property type="match status" value="1"/>
</dbReference>
<dbReference type="GO" id="GO:0030288">
    <property type="term" value="C:outer membrane-bounded periplasmic space"/>
    <property type="evidence" value="ECO:0007669"/>
    <property type="project" value="InterPro"/>
</dbReference>
<dbReference type="PRINTS" id="PR00483">
    <property type="entry name" value="BACPHPHTASE"/>
</dbReference>
<organism evidence="4 5">
    <name type="scientific">Comamonas serinivorans</name>
    <dbReference type="NCBI Taxonomy" id="1082851"/>
    <lineage>
        <taxon>Bacteria</taxon>
        <taxon>Pseudomonadati</taxon>
        <taxon>Pseudomonadota</taxon>
        <taxon>Betaproteobacteria</taxon>
        <taxon>Burkholderiales</taxon>
        <taxon>Comamonadaceae</taxon>
        <taxon>Comamonas</taxon>
    </lineage>
</organism>
<dbReference type="InterPro" id="IPR036938">
    <property type="entry name" value="PAP2/HPO_sf"/>
</dbReference>
<dbReference type="Pfam" id="PF01569">
    <property type="entry name" value="PAP2"/>
    <property type="match status" value="1"/>
</dbReference>
<evidence type="ECO:0000256" key="2">
    <source>
        <dbReference type="SAM" id="SignalP"/>
    </source>
</evidence>
<keyword evidence="2" id="KW-0732">Signal</keyword>
<dbReference type="OrthoDB" id="9780507at2"/>
<proteinExistence type="inferred from homology"/>
<dbReference type="CDD" id="cd03397">
    <property type="entry name" value="PAP2_acid_phosphatase"/>
    <property type="match status" value="1"/>
</dbReference>
<feature type="chain" id="PRO_5012847032" description="Acid phosphatase" evidence="2">
    <location>
        <begin position="22"/>
        <end position="285"/>
    </location>
</feature>